<dbReference type="RefSeq" id="WP_320556894.1">
    <property type="nucleotide sequence ID" value="NZ_JAXDAE010000043.1"/>
</dbReference>
<name>A0ABU5EUR9_9FLAO</name>
<dbReference type="EMBL" id="JAXDAE010000043">
    <property type="protein sequence ID" value="MDY2588554.1"/>
    <property type="molecule type" value="Genomic_DNA"/>
</dbReference>
<comment type="caution">
    <text evidence="1">The sequence shown here is derived from an EMBL/GenBank/DDBJ whole genome shotgun (WGS) entry which is preliminary data.</text>
</comment>
<dbReference type="Proteomes" id="UP001285855">
    <property type="component" value="Unassembled WGS sequence"/>
</dbReference>
<organism evidence="1 2">
    <name type="scientific">Winogradskyella aquimaris</name>
    <dbReference type="NCBI Taxonomy" id="864074"/>
    <lineage>
        <taxon>Bacteria</taxon>
        <taxon>Pseudomonadati</taxon>
        <taxon>Bacteroidota</taxon>
        <taxon>Flavobacteriia</taxon>
        <taxon>Flavobacteriales</taxon>
        <taxon>Flavobacteriaceae</taxon>
        <taxon>Winogradskyella</taxon>
    </lineage>
</organism>
<sequence>MSELDFGIFKDFWNGHPNHLPLMGLHNDNNEPAEWNLNKSLERLDIICDGNDQGLIIEGIHKLLNNEDWRPHLVAIMASFKLEQTEQKKLIPELWNRLEKGSWISPQILSVLSIIDSEFEIKAEEILNNGFKVNFSPMEMAKYHSSRGPEGSKGASEKVINSIKSLLENKNDDFGWKGNLIRLIESKKFKINTKHNNELS</sequence>
<keyword evidence="2" id="KW-1185">Reference proteome</keyword>
<proteinExistence type="predicted"/>
<evidence type="ECO:0000313" key="1">
    <source>
        <dbReference type="EMBL" id="MDY2588554.1"/>
    </source>
</evidence>
<accession>A0ABU5EUR9</accession>
<protein>
    <submittedName>
        <fullName evidence="1">Uncharacterized protein</fullName>
    </submittedName>
</protein>
<gene>
    <name evidence="1" type="ORF">SNF14_14515</name>
</gene>
<evidence type="ECO:0000313" key="2">
    <source>
        <dbReference type="Proteomes" id="UP001285855"/>
    </source>
</evidence>
<reference evidence="1 2" key="1">
    <citation type="submission" date="2023-11" db="EMBL/GenBank/DDBJ databases">
        <title>Winogradskyella pelagius sp. nov., isolated from coastal sediment.</title>
        <authorList>
            <person name="Li F."/>
        </authorList>
    </citation>
    <scope>NUCLEOTIDE SEQUENCE [LARGE SCALE GENOMIC DNA]</scope>
    <source>
        <strain evidence="1 2">KCTC 23502</strain>
    </source>
</reference>